<gene>
    <name evidence="2" type="ORF">PSALAMII_LOCUS1256</name>
</gene>
<protein>
    <recommendedName>
        <fullName evidence="1">Amidase domain-containing protein</fullName>
    </recommendedName>
</protein>
<accession>A0A9W4IGM4</accession>
<dbReference type="SUPFAM" id="SSF75304">
    <property type="entry name" value="Amidase signature (AS) enzymes"/>
    <property type="match status" value="1"/>
</dbReference>
<comment type="caution">
    <text evidence="2">The sequence shown here is derived from an EMBL/GenBank/DDBJ whole genome shotgun (WGS) entry which is preliminary data.</text>
</comment>
<dbReference type="InterPro" id="IPR023631">
    <property type="entry name" value="Amidase_dom"/>
</dbReference>
<dbReference type="PANTHER" id="PTHR42678">
    <property type="entry name" value="AMIDASE"/>
    <property type="match status" value="1"/>
</dbReference>
<dbReference type="NCBIfam" id="NF005127">
    <property type="entry name" value="PRK06565.1"/>
    <property type="match status" value="1"/>
</dbReference>
<dbReference type="EMBL" id="CAJVPG010000044">
    <property type="protein sequence ID" value="CAG8274194.1"/>
    <property type="molecule type" value="Genomic_DNA"/>
</dbReference>
<proteinExistence type="predicted"/>
<dbReference type="AlphaFoldDB" id="A0A9W4IGM4"/>
<dbReference type="InterPro" id="IPR036928">
    <property type="entry name" value="AS_sf"/>
</dbReference>
<sequence>MPGLSTPKQPEMLNLANASVKDLLHALDIRAVTSVQLVSCYLHRIGYFDCRGPSLNSVCVLNFNALEEAQESDDYRASGRPPRPLEGIPFTVKDSFLVKDMTVAAGSPAFADLMSTQDAAVVTMLRNAGAVVIGKTNMPAMADGGPQRGLYGRAESPYNLKYSTTAYASGSSNGCGTSTTASFAAFGLAGETVSSGRSPASNNALVGYSPSRGMIPNRGQWPLYPTCDVIVPHARSMEDLFFVLNVIATDDPDAAEGIDFWRNQAFVPIPRVAEVRPKSYHNLADLNSLAGKRIAVPRCFIGAPSARPYHVCTEPVQQLWQKAKATLESLGATVIEADFPLLERYMKQDFPGQSCNVPGISNEWTSVERCKMIATAWDDFLRINGNENCPNLLASDPHNIHPHVAPMDDPSNHTEAQNQVRYPEMFDSVRDRHHTLYTLPGVEEAAKALEDMRKKEFEDWMDLHAFDLLAFPTNGDVAAANSDEDLESMIHALQDGVKYANGGRAMKHCGIPCITLPMGTLQDQKIPVGVTFACRAYSDNDMLRCAYAYEAASQARTAPTLTPSIPSDYIPLVPSGTGSSTAKPILDVSSSKWAPMEVSEDHIHCQISLKGTVRSSDPDVSVGSVKIFVDGVKLSDISPQGEKWKWESRLSRPKIVDRFPTMAKVPKDHHLVLIVANLTNGRSAASMLLVD</sequence>
<organism evidence="2 3">
    <name type="scientific">Penicillium salamii</name>
    <dbReference type="NCBI Taxonomy" id="1612424"/>
    <lineage>
        <taxon>Eukaryota</taxon>
        <taxon>Fungi</taxon>
        <taxon>Dikarya</taxon>
        <taxon>Ascomycota</taxon>
        <taxon>Pezizomycotina</taxon>
        <taxon>Eurotiomycetes</taxon>
        <taxon>Eurotiomycetidae</taxon>
        <taxon>Eurotiales</taxon>
        <taxon>Aspergillaceae</taxon>
        <taxon>Penicillium</taxon>
    </lineage>
</organism>
<evidence type="ECO:0000259" key="1">
    <source>
        <dbReference type="Pfam" id="PF01425"/>
    </source>
</evidence>
<keyword evidence="3" id="KW-1185">Reference proteome</keyword>
<reference evidence="2" key="1">
    <citation type="submission" date="2021-07" db="EMBL/GenBank/DDBJ databases">
        <authorList>
            <person name="Branca A.L. A."/>
        </authorList>
    </citation>
    <scope>NUCLEOTIDE SEQUENCE</scope>
</reference>
<dbReference type="Pfam" id="PF01425">
    <property type="entry name" value="Amidase"/>
    <property type="match status" value="1"/>
</dbReference>
<evidence type="ECO:0000313" key="2">
    <source>
        <dbReference type="EMBL" id="CAG8274194.1"/>
    </source>
</evidence>
<dbReference type="PANTHER" id="PTHR42678:SF11">
    <property type="entry name" value="AMIDASE FAMILY PROTEIN"/>
    <property type="match status" value="1"/>
</dbReference>
<dbReference type="OrthoDB" id="566138at2759"/>
<feature type="domain" description="Amidase" evidence="1">
    <location>
        <begin position="38"/>
        <end position="543"/>
    </location>
</feature>
<dbReference type="Gene3D" id="3.90.1300.10">
    <property type="entry name" value="Amidase signature (AS) domain"/>
    <property type="match status" value="1"/>
</dbReference>
<name>A0A9W4IGM4_9EURO</name>
<evidence type="ECO:0000313" key="3">
    <source>
        <dbReference type="Proteomes" id="UP001152649"/>
    </source>
</evidence>
<dbReference type="Proteomes" id="UP001152649">
    <property type="component" value="Unassembled WGS sequence"/>
</dbReference>